<evidence type="ECO:0000313" key="2">
    <source>
        <dbReference type="Proteomes" id="UP001321047"/>
    </source>
</evidence>
<sequence length="43" mass="5015">MDRRVLTLSRSRGTGEPIRMVVEEALDTWSFVFEELGLEYVEP</sequence>
<gene>
    <name evidence="1" type="ORF">OB919_09580</name>
</gene>
<reference evidence="1 2" key="1">
    <citation type="submission" date="2022-09" db="EMBL/GenBank/DDBJ databases">
        <title>Enrichment on poylsaccharides allowed isolation of novel metabolic and taxonomic groups of Haloarchaea.</title>
        <authorList>
            <person name="Sorokin D.Y."/>
            <person name="Elcheninov A.G."/>
            <person name="Khizhniak T.V."/>
            <person name="Kolganova T.V."/>
            <person name="Kublanov I.V."/>
        </authorList>
    </citation>
    <scope>NUCLEOTIDE SEQUENCE [LARGE SCALE GENOMIC DNA]</scope>
    <source>
        <strain evidence="1 2">AArc-curdl1</strain>
    </source>
</reference>
<dbReference type="AlphaFoldDB" id="A0AAP3E642"/>
<organism evidence="1 2">
    <name type="scientific">Natronosalvus hydrolyticus</name>
    <dbReference type="NCBI Taxonomy" id="2979988"/>
    <lineage>
        <taxon>Archaea</taxon>
        <taxon>Methanobacteriati</taxon>
        <taxon>Methanobacteriota</taxon>
        <taxon>Stenosarchaea group</taxon>
        <taxon>Halobacteria</taxon>
        <taxon>Halobacteriales</taxon>
        <taxon>Natrialbaceae</taxon>
        <taxon>Natronosalvus</taxon>
    </lineage>
</organism>
<accession>A0AAP3E642</accession>
<comment type="caution">
    <text evidence="1">The sequence shown here is derived from an EMBL/GenBank/DDBJ whole genome shotgun (WGS) entry which is preliminary data.</text>
</comment>
<evidence type="ECO:0000313" key="1">
    <source>
        <dbReference type="EMBL" id="MCU4752233.1"/>
    </source>
</evidence>
<name>A0AAP3E642_9EURY</name>
<dbReference type="Proteomes" id="UP001321047">
    <property type="component" value="Unassembled WGS sequence"/>
</dbReference>
<proteinExistence type="predicted"/>
<protein>
    <submittedName>
        <fullName evidence="1">Uncharacterized protein</fullName>
    </submittedName>
</protein>
<dbReference type="RefSeq" id="WP_342808575.1">
    <property type="nucleotide sequence ID" value="NZ_JAOPJZ010000006.1"/>
</dbReference>
<dbReference type="EMBL" id="JAOPJZ010000006">
    <property type="protein sequence ID" value="MCU4752233.1"/>
    <property type="molecule type" value="Genomic_DNA"/>
</dbReference>
<keyword evidence="2" id="KW-1185">Reference proteome</keyword>